<reference evidence="3" key="1">
    <citation type="submission" date="2016-06" db="EMBL/GenBank/DDBJ databases">
        <authorList>
            <person name="Berg J.A."/>
            <person name="Grossarth S.E."/>
            <person name="Jarvis T.M."/>
            <person name="Merrill B.D."/>
            <person name="Breakwell D.P."/>
            <person name="Hope S."/>
            <person name="Grose J.H."/>
        </authorList>
    </citation>
    <scope>NUCLEOTIDE SEQUENCE [LARGE SCALE GENOMIC DNA]</scope>
</reference>
<keyword evidence="1" id="KW-0812">Transmembrane</keyword>
<gene>
    <name evidence="2" type="ORF">HUXLEY_99</name>
</gene>
<protein>
    <submittedName>
        <fullName evidence="2">Uncharacterized protein</fullName>
    </submittedName>
</protein>
<dbReference type="KEGG" id="vg:29069221"/>
<dbReference type="Proteomes" id="UP000203302">
    <property type="component" value="Segment"/>
</dbReference>
<dbReference type="OrthoDB" id="20854at10239"/>
<feature type="transmembrane region" description="Helical" evidence="1">
    <location>
        <begin position="137"/>
        <end position="156"/>
    </location>
</feature>
<keyword evidence="1" id="KW-1133">Transmembrane helix</keyword>
<name>A0A1B2ID50_9CAUD</name>
<dbReference type="GeneID" id="29069221"/>
<accession>A0A1B2ID50</accession>
<sequence length="184" mass="19530">MSLSQQDATAQALDVLIQAGTNKLSIEEASKVKDAAAALGHADIIDVTKPASVILSVLRPMLIAQIGQLADNLEQRAVGAVEGLDAKYGKETMMTLWPNFGRGVKFIVMLLALATVAVAGYLAYYTMHTPEMDSMDVAIVGLTPLFGLAVFCTWPIKTLAYSSMAIAAKVVEAKLQKKATATKS</sequence>
<dbReference type="EMBL" id="KX397368">
    <property type="protein sequence ID" value="ANZ49181.1"/>
    <property type="molecule type" value="Genomic_DNA"/>
</dbReference>
<proteinExistence type="predicted"/>
<feature type="transmembrane region" description="Helical" evidence="1">
    <location>
        <begin position="103"/>
        <end position="125"/>
    </location>
</feature>
<keyword evidence="1" id="KW-0472">Membrane</keyword>
<evidence type="ECO:0000313" key="2">
    <source>
        <dbReference type="EMBL" id="ANZ49181.1"/>
    </source>
</evidence>
<dbReference type="RefSeq" id="YP_009293067.1">
    <property type="nucleotide sequence ID" value="NC_031127.1"/>
</dbReference>
<evidence type="ECO:0000256" key="1">
    <source>
        <dbReference type="SAM" id="Phobius"/>
    </source>
</evidence>
<evidence type="ECO:0000313" key="3">
    <source>
        <dbReference type="Proteomes" id="UP000203302"/>
    </source>
</evidence>
<organism evidence="2 3">
    <name type="scientific">Erwinia phage vB_EamM_Huxley</name>
    <dbReference type="NCBI Taxonomy" id="1883373"/>
    <lineage>
        <taxon>Viruses</taxon>
        <taxon>Duplodnaviria</taxon>
        <taxon>Heunggongvirae</taxon>
        <taxon>Uroviricota</taxon>
        <taxon>Caudoviricetes</taxon>
        <taxon>Chimalliviridae</taxon>
        <taxon>Machinavirus</taxon>
        <taxon>Machinavirus machina</taxon>
    </lineage>
</organism>